<evidence type="ECO:0000313" key="2">
    <source>
        <dbReference type="EMBL" id="QRM13693.1"/>
    </source>
</evidence>
<dbReference type="Proteomes" id="UP000150838">
    <property type="component" value="Segment"/>
</dbReference>
<organism evidence="1 3">
    <name type="scientific">Fowlpox virus</name>
    <name type="common">FPV</name>
    <dbReference type="NCBI Taxonomy" id="10261"/>
    <lineage>
        <taxon>Viruses</taxon>
        <taxon>Varidnaviria</taxon>
        <taxon>Bamfordvirae</taxon>
        <taxon>Nucleocytoviricota</taxon>
        <taxon>Pokkesviricetes</taxon>
        <taxon>Chitovirales</taxon>
        <taxon>Poxviridae</taxon>
        <taxon>Chordopoxvirinae</taxon>
        <taxon>Avipoxvirus</taxon>
        <taxon>Avipoxvirus fowlpox</taxon>
    </lineage>
</organism>
<sequence length="208" mass="24180">MILAWKIIYLAILLYIPTERLVLSHTVITRSKLSTEDNEIDDVPTCPYRMFNKKKIMGPIVSVKSPDNPTGPIMALDAYHNYTSCKYNQYCTFFDFCMAGNTTIRFGRQKINLIYFVFIEAVTRDDYTKITQEVTLKHLDDVRFKPVSVTFAALYKQFVKMSAYHECNKTGFKKPVRDSCRKDSNSAIQYSNEQKSHYNFLLKSSKKI</sequence>
<dbReference type="EMBL" id="AJ581527">
    <property type="protein sequence ID" value="CAE52692.1"/>
    <property type="molecule type" value="Genomic_DNA"/>
</dbReference>
<organismHost>
    <name type="scientific">Vertebrata</name>
    <name type="common">vertebrates</name>
    <dbReference type="NCBI Taxonomy" id="7742"/>
</organismHost>
<accession>A0A385H9V4</accession>
<dbReference type="Proteomes" id="UP000627101">
    <property type="component" value="Segment"/>
</dbReference>
<accession>Q70H05</accession>
<name>A0A385H9V4_FOWPV</name>
<evidence type="ECO:0000313" key="1">
    <source>
        <dbReference type="EMBL" id="CAE52692.1"/>
    </source>
</evidence>
<dbReference type="EMBL" id="MW142017">
    <property type="protein sequence ID" value="QRM13693.1"/>
    <property type="molecule type" value="Genomic_DNA"/>
</dbReference>
<dbReference type="RefSeq" id="NP_039116.1">
    <property type="nucleotide sequence ID" value="NC_002188.1"/>
</dbReference>
<dbReference type="KEGG" id="vg:1486701"/>
<evidence type="ECO:0000313" key="3">
    <source>
        <dbReference type="Proteomes" id="UP000150838"/>
    </source>
</evidence>
<reference evidence="1 3" key="1">
    <citation type="journal article" date="2004" name="J. Gen. Virol.">
        <title>Comparison of the genome sequence of FP9, an attenuated, tissue culture-adapted European fowlpox virus, with those of virulent American and European viruses.</title>
        <authorList>
            <person name="Skinner M.A."/>
            <person name="Laidlaw S.M."/>
        </authorList>
    </citation>
    <scope>NUCLEOTIDE SEQUENCE [LARGE SCALE GENOMIC DNA]</scope>
    <source>
        <strain evidence="1">HP1-438 Munich</strain>
    </source>
</reference>
<dbReference type="OrthoDB" id="33781at10239"/>
<reference evidence="2" key="2">
    <citation type="journal article" date="2021" name="Arch. Virol.">
        <title>Characterisation of an Australian fowlpox virus carrying a near-full-length provirus of reticuloendotheliosis virus.</title>
        <authorList>
            <person name="Sarker S."/>
            <person name="Athukorala A."/>
            <person name="Bowden T.R."/>
            <person name="Boyle D.B."/>
        </authorList>
    </citation>
    <scope>NUCLEOTIDE SEQUENCE</scope>
    <source>
        <strain evidence="2">FWPV-S</strain>
    </source>
</reference>
<proteinExistence type="predicted"/>
<gene>
    <name evidence="1" type="primary">fp9.153</name>
</gene>
<protein>
    <submittedName>
        <fullName evidence="1">Uncharacterized protein fp9.153</fullName>
    </submittedName>
</protein>